<feature type="region of interest" description="Disordered" evidence="1">
    <location>
        <begin position="1"/>
        <end position="60"/>
    </location>
</feature>
<gene>
    <name evidence="2" type="ORF">UFOPK3564_03235</name>
</gene>
<dbReference type="EMBL" id="CAFBMK010000290">
    <property type="protein sequence ID" value="CAB4946186.1"/>
    <property type="molecule type" value="Genomic_DNA"/>
</dbReference>
<evidence type="ECO:0000256" key="1">
    <source>
        <dbReference type="SAM" id="MobiDB-lite"/>
    </source>
</evidence>
<evidence type="ECO:0000313" key="2">
    <source>
        <dbReference type="EMBL" id="CAB4946186.1"/>
    </source>
</evidence>
<dbReference type="AlphaFoldDB" id="A0A6J7JS43"/>
<reference evidence="2" key="1">
    <citation type="submission" date="2020-05" db="EMBL/GenBank/DDBJ databases">
        <authorList>
            <person name="Chiriac C."/>
            <person name="Salcher M."/>
            <person name="Ghai R."/>
            <person name="Kavagutti S V."/>
        </authorList>
    </citation>
    <scope>NUCLEOTIDE SEQUENCE</scope>
</reference>
<protein>
    <submittedName>
        <fullName evidence="2">Unannotated protein</fullName>
    </submittedName>
</protein>
<accession>A0A6J7JS43</accession>
<name>A0A6J7JS43_9ZZZZ</name>
<organism evidence="2">
    <name type="scientific">freshwater metagenome</name>
    <dbReference type="NCBI Taxonomy" id="449393"/>
    <lineage>
        <taxon>unclassified sequences</taxon>
        <taxon>metagenomes</taxon>
        <taxon>ecological metagenomes</taxon>
    </lineage>
</organism>
<sequence>MTDEKQDEPTTGVVDPDTGQAHPNSGPSASPEGSDEGTQARDVAKNGTAGTESDDETSEA</sequence>
<proteinExistence type="predicted"/>